<name>A0AAE0BEJ5_9CHLO</name>
<sequence length="512" mass="55911">MSLMRDSTPRTRKLEQSSIYTPEHVSKVPKFESDVDDVDVHKLQVLSVLKEFRNELELTRNANYSDGLLGRIFDPFLNKYGGKNILYRWTASVNDVRNIITEPYVLGDIRGDSKNPLALVFLDLLQFPHQVLGIPPLKGLLPTKTEKIELTDILVDEMIQNGLTGVYNALLEKTENDVATALVYTCAVSLGAACIKMNHTAKNISEMYGTNDLEHAKWYPKCNKVRSSRRPLEENCRAEDCTSLARKRAEDSEAEDCQEEEHRAEAGRRIAPPCAKAGGGFGGGGLPEEEHRAEDCRAEDCTGPCAKAGGGFRRRRRNTGRRIAPALRESGRDSEAEDCREEEHRAEDCRAEDCTGLAKAGGGFGGGGLPGGGTPGGGLPGGGLHQPCAKAGGGFGGGGLPGGGTPGGGLHPTLRKRAEDSEAEDCREEEHRAEDCRAEDCTSLARKRAEDSEAADCREEEHRAEDCRAEDCTSLARKRAEDSEAEDCRTKTMNNLRISLVKVDESVFCFKK</sequence>
<accession>A0AAE0BEJ5</accession>
<protein>
    <submittedName>
        <fullName evidence="2">Uncharacterized protein</fullName>
    </submittedName>
</protein>
<proteinExistence type="predicted"/>
<feature type="compositionally biased region" description="Gly residues" evidence="1">
    <location>
        <begin position="391"/>
        <end position="410"/>
    </location>
</feature>
<dbReference type="AlphaFoldDB" id="A0AAE0BEJ5"/>
<feature type="compositionally biased region" description="Gly residues" evidence="1">
    <location>
        <begin position="364"/>
        <end position="384"/>
    </location>
</feature>
<organism evidence="2 3">
    <name type="scientific">Cymbomonas tetramitiformis</name>
    <dbReference type="NCBI Taxonomy" id="36881"/>
    <lineage>
        <taxon>Eukaryota</taxon>
        <taxon>Viridiplantae</taxon>
        <taxon>Chlorophyta</taxon>
        <taxon>Pyramimonadophyceae</taxon>
        <taxon>Pyramimonadales</taxon>
        <taxon>Pyramimonadaceae</taxon>
        <taxon>Cymbomonas</taxon>
    </lineage>
</organism>
<reference evidence="2 3" key="1">
    <citation type="journal article" date="2015" name="Genome Biol. Evol.">
        <title>Comparative Genomics of a Bacterivorous Green Alga Reveals Evolutionary Causalities and Consequences of Phago-Mixotrophic Mode of Nutrition.</title>
        <authorList>
            <person name="Burns J.A."/>
            <person name="Paasch A."/>
            <person name="Narechania A."/>
            <person name="Kim E."/>
        </authorList>
    </citation>
    <scope>NUCLEOTIDE SEQUENCE [LARGE SCALE GENOMIC DNA]</scope>
    <source>
        <strain evidence="2 3">PLY_AMNH</strain>
    </source>
</reference>
<dbReference type="Proteomes" id="UP001190700">
    <property type="component" value="Unassembled WGS sequence"/>
</dbReference>
<gene>
    <name evidence="2" type="ORF">CYMTET_55090</name>
</gene>
<evidence type="ECO:0000313" key="2">
    <source>
        <dbReference type="EMBL" id="KAK3234539.1"/>
    </source>
</evidence>
<evidence type="ECO:0000313" key="3">
    <source>
        <dbReference type="Proteomes" id="UP001190700"/>
    </source>
</evidence>
<keyword evidence="3" id="KW-1185">Reference proteome</keyword>
<feature type="region of interest" description="Disordered" evidence="1">
    <location>
        <begin position="364"/>
        <end position="435"/>
    </location>
</feature>
<dbReference type="EMBL" id="LGRX02035483">
    <property type="protein sequence ID" value="KAK3234539.1"/>
    <property type="molecule type" value="Genomic_DNA"/>
</dbReference>
<feature type="region of interest" description="Disordered" evidence="1">
    <location>
        <begin position="318"/>
        <end position="341"/>
    </location>
</feature>
<comment type="caution">
    <text evidence="2">The sequence shown here is derived from an EMBL/GenBank/DDBJ whole genome shotgun (WGS) entry which is preliminary data.</text>
</comment>
<evidence type="ECO:0000256" key="1">
    <source>
        <dbReference type="SAM" id="MobiDB-lite"/>
    </source>
</evidence>